<protein>
    <submittedName>
        <fullName evidence="1">Uncharacterized protein</fullName>
    </submittedName>
</protein>
<dbReference type="AlphaFoldDB" id="B0C5A0"/>
<evidence type="ECO:0000313" key="1">
    <source>
        <dbReference type="EMBL" id="ABW26340.1"/>
    </source>
</evidence>
<dbReference type="EMBL" id="CP000828">
    <property type="protein sequence ID" value="ABW26340.1"/>
    <property type="molecule type" value="Genomic_DNA"/>
</dbReference>
<accession>B0C5A0</accession>
<dbReference type="Proteomes" id="UP000000268">
    <property type="component" value="Chromosome"/>
</dbReference>
<sequence length="40" mass="4461">MTATPVNPYLIAEIRDGFRVHGDSFTSQLYEFGLTNNVAD</sequence>
<organism evidence="1 2">
    <name type="scientific">Acaryochloris marina (strain MBIC 11017)</name>
    <dbReference type="NCBI Taxonomy" id="329726"/>
    <lineage>
        <taxon>Bacteria</taxon>
        <taxon>Bacillati</taxon>
        <taxon>Cyanobacteriota</taxon>
        <taxon>Cyanophyceae</taxon>
        <taxon>Acaryochloridales</taxon>
        <taxon>Acaryochloridaceae</taxon>
        <taxon>Acaryochloris</taxon>
    </lineage>
</organism>
<dbReference type="KEGG" id="amr:AM1_1306"/>
<name>B0C5A0_ACAM1</name>
<reference evidence="1 2" key="1">
    <citation type="journal article" date="2008" name="Proc. Natl. Acad. Sci. U.S.A.">
        <title>Niche adaptation and genome expansion in the chlorophyll d-producing cyanobacterium Acaryochloris marina.</title>
        <authorList>
            <person name="Swingley W.D."/>
            <person name="Chen M."/>
            <person name="Cheung P.C."/>
            <person name="Conrad A.L."/>
            <person name="Dejesa L.C."/>
            <person name="Hao J."/>
            <person name="Honchak B.M."/>
            <person name="Karbach L.E."/>
            <person name="Kurdoglu A."/>
            <person name="Lahiri S."/>
            <person name="Mastrian S.D."/>
            <person name="Miyashita H."/>
            <person name="Page L."/>
            <person name="Ramakrishna P."/>
            <person name="Satoh S."/>
            <person name="Sattley W.M."/>
            <person name="Shimada Y."/>
            <person name="Taylor H.L."/>
            <person name="Tomo T."/>
            <person name="Tsuchiya T."/>
            <person name="Wang Z.T."/>
            <person name="Raymond J."/>
            <person name="Mimuro M."/>
            <person name="Blankenship R.E."/>
            <person name="Touchman J.W."/>
        </authorList>
    </citation>
    <scope>NUCLEOTIDE SEQUENCE [LARGE SCALE GENOMIC DNA]</scope>
    <source>
        <strain evidence="2">MBIC 11017</strain>
    </source>
</reference>
<evidence type="ECO:0000313" key="2">
    <source>
        <dbReference type="Proteomes" id="UP000000268"/>
    </source>
</evidence>
<gene>
    <name evidence="1" type="ordered locus">AM1_1306</name>
</gene>
<proteinExistence type="predicted"/>
<dbReference type="HOGENOM" id="CLU_3283101_0_0_3"/>
<keyword evidence="2" id="KW-1185">Reference proteome</keyword>
<dbReference type="STRING" id="329726.AM1_1306"/>